<evidence type="ECO:0000256" key="9">
    <source>
        <dbReference type="PROSITE-ProRule" id="PRU00176"/>
    </source>
</evidence>
<feature type="compositionally biased region" description="Basic and acidic residues" evidence="10">
    <location>
        <begin position="504"/>
        <end position="517"/>
    </location>
</feature>
<evidence type="ECO:0000313" key="13">
    <source>
        <dbReference type="Proteomes" id="UP000785200"/>
    </source>
</evidence>
<dbReference type="OrthoDB" id="360390at2759"/>
<dbReference type="EMBL" id="VNKQ01000003">
    <property type="protein sequence ID" value="KAG0652004.1"/>
    <property type="molecule type" value="Genomic_DNA"/>
</dbReference>
<reference evidence="12" key="1">
    <citation type="submission" date="2019-07" db="EMBL/GenBank/DDBJ databases">
        <title>Hyphodiscus hymeniophilus genome sequencing and assembly.</title>
        <authorList>
            <person name="Kramer G."/>
            <person name="Nodwell J."/>
        </authorList>
    </citation>
    <scope>NUCLEOTIDE SEQUENCE</scope>
    <source>
        <strain evidence="12">ATCC 34498</strain>
    </source>
</reference>
<keyword evidence="6" id="KW-0539">Nucleus</keyword>
<feature type="domain" description="RRM" evidence="11">
    <location>
        <begin position="879"/>
        <end position="952"/>
    </location>
</feature>
<dbReference type="SMART" id="SM00386">
    <property type="entry name" value="HAT"/>
    <property type="match status" value="4"/>
</dbReference>
<dbReference type="FunFam" id="3.30.70.330:FF:000588">
    <property type="entry name" value="Pre-mRNA splicing factor (Prp24), putative"/>
    <property type="match status" value="1"/>
</dbReference>
<dbReference type="InterPro" id="IPR035979">
    <property type="entry name" value="RBD_domain_sf"/>
</dbReference>
<feature type="domain" description="RRM" evidence="11">
    <location>
        <begin position="663"/>
        <end position="740"/>
    </location>
</feature>
<feature type="compositionally biased region" description="Gly residues" evidence="10">
    <location>
        <begin position="990"/>
        <end position="999"/>
    </location>
</feature>
<keyword evidence="3" id="KW-0677">Repeat</keyword>
<dbReference type="GO" id="GO:0006397">
    <property type="term" value="P:mRNA processing"/>
    <property type="evidence" value="ECO:0007669"/>
    <property type="project" value="UniProtKB-KW"/>
</dbReference>
<keyword evidence="13" id="KW-1185">Reference proteome</keyword>
<dbReference type="CDD" id="cd12299">
    <property type="entry name" value="RRM4_Prp24"/>
    <property type="match status" value="1"/>
</dbReference>
<proteinExistence type="predicted"/>
<evidence type="ECO:0000256" key="5">
    <source>
        <dbReference type="ARBA" id="ARBA00023187"/>
    </source>
</evidence>
<dbReference type="InterPro" id="IPR031766">
    <property type="entry name" value="RRM_occluded"/>
</dbReference>
<feature type="domain" description="RRM" evidence="11">
    <location>
        <begin position="754"/>
        <end position="830"/>
    </location>
</feature>
<gene>
    <name evidence="12" type="ORF">D0Z07_1150</name>
</gene>
<dbReference type="PROSITE" id="PS50102">
    <property type="entry name" value="RRM"/>
    <property type="match status" value="4"/>
</dbReference>
<comment type="subcellular location">
    <subcellularLocation>
        <location evidence="1">Nucleus</location>
    </subcellularLocation>
</comment>
<name>A0A9P7B0F8_9HELO</name>
<protein>
    <recommendedName>
        <fullName evidence="8">U4/U6 snRNA-associated-splicing factor PRP24</fullName>
    </recommendedName>
</protein>
<dbReference type="GO" id="GO:0008380">
    <property type="term" value="P:RNA splicing"/>
    <property type="evidence" value="ECO:0007669"/>
    <property type="project" value="UniProtKB-KW"/>
</dbReference>
<dbReference type="InterPro" id="IPR000504">
    <property type="entry name" value="RRM_dom"/>
</dbReference>
<comment type="function">
    <text evidence="7">Functions as a recycling factor of the spliceosome, a machinery that forms on each precursor-messenger RNA (pre-mRNA) and catalyzes the removal of introns. Chaperones the re-annealing of U4 and U6 snRNAs (small nuclear RNAs) released from previous rounds of splicing, an initial step in reforming the U4/U6-U5 tri-snRNP (small nuclear ribonucleoprotein) that can reassemble into another spliceosome complex; this step involves binding U6 and facilitating the unwinding of the U6 internal stem loop, followed by base-pairing of U6 to U4.</text>
</comment>
<evidence type="ECO:0000256" key="2">
    <source>
        <dbReference type="ARBA" id="ARBA00022664"/>
    </source>
</evidence>
<evidence type="ECO:0000259" key="11">
    <source>
        <dbReference type="PROSITE" id="PS50102"/>
    </source>
</evidence>
<dbReference type="SUPFAM" id="SSF48452">
    <property type="entry name" value="TPR-like"/>
    <property type="match status" value="1"/>
</dbReference>
<dbReference type="GO" id="GO:0005688">
    <property type="term" value="C:U6 snRNP"/>
    <property type="evidence" value="ECO:0007669"/>
    <property type="project" value="UniProtKB-ARBA"/>
</dbReference>
<dbReference type="Gene3D" id="3.30.70.330">
    <property type="match status" value="4"/>
</dbReference>
<evidence type="ECO:0000256" key="10">
    <source>
        <dbReference type="SAM" id="MobiDB-lite"/>
    </source>
</evidence>
<dbReference type="InterPro" id="IPR003107">
    <property type="entry name" value="HAT"/>
</dbReference>
<evidence type="ECO:0000256" key="3">
    <source>
        <dbReference type="ARBA" id="ARBA00022737"/>
    </source>
</evidence>
<dbReference type="InterPro" id="IPR012677">
    <property type="entry name" value="Nucleotide-bd_a/b_plait_sf"/>
</dbReference>
<feature type="compositionally biased region" description="Basic and acidic residues" evidence="10">
    <location>
        <begin position="1023"/>
        <end position="1035"/>
    </location>
</feature>
<dbReference type="GO" id="GO:0003723">
    <property type="term" value="F:RNA binding"/>
    <property type="evidence" value="ECO:0007669"/>
    <property type="project" value="UniProtKB-UniRule"/>
</dbReference>
<dbReference type="InterPro" id="IPR011990">
    <property type="entry name" value="TPR-like_helical_dom_sf"/>
</dbReference>
<organism evidence="12 13">
    <name type="scientific">Hyphodiscus hymeniophilus</name>
    <dbReference type="NCBI Taxonomy" id="353542"/>
    <lineage>
        <taxon>Eukaryota</taxon>
        <taxon>Fungi</taxon>
        <taxon>Dikarya</taxon>
        <taxon>Ascomycota</taxon>
        <taxon>Pezizomycotina</taxon>
        <taxon>Leotiomycetes</taxon>
        <taxon>Helotiales</taxon>
        <taxon>Hyphodiscaceae</taxon>
        <taxon>Hyphodiscus</taxon>
    </lineage>
</organism>
<evidence type="ECO:0000256" key="6">
    <source>
        <dbReference type="ARBA" id="ARBA00023242"/>
    </source>
</evidence>
<dbReference type="SUPFAM" id="SSF54928">
    <property type="entry name" value="RNA-binding domain, RBD"/>
    <property type="match status" value="3"/>
</dbReference>
<feature type="region of interest" description="Disordered" evidence="10">
    <location>
        <begin position="504"/>
        <end position="584"/>
    </location>
</feature>
<feature type="region of interest" description="Disordered" evidence="10">
    <location>
        <begin position="987"/>
        <end position="1047"/>
    </location>
</feature>
<dbReference type="FunFam" id="3.30.70.330:FF:000365">
    <property type="entry name" value="U4/U6 snRNA-associated-splicing factor PRP24"/>
    <property type="match status" value="1"/>
</dbReference>
<dbReference type="Pfam" id="PF16842">
    <property type="entry name" value="RRM_occluded"/>
    <property type="match status" value="1"/>
</dbReference>
<sequence length="1047" mass="117502">MTETPLGEDSWLALVDEASRTASNLEQRAGVVELYKQAITAVPSSTKLWLAYCEWVWSLHTDCQTADAGWPEEEQIYGQELFSIEVARNVWQQGAQATKYRLNDSHELWNRWMSIELDQLSKSKGSRSAEQQEMECEYVRRIFMDRLQVPHSTWDDTSQMFSTFLSNNYGASAYETSMVEVTALAKNAKKQYEDRETSEIKLRRATESGDKNGLKVAMKAYLKWEVKQAKLRKKHLPVSPLDLCMALYERALSSTTILGKEPAIWMDYIVFLSRTKRELANTQLPSVLSVIQRSVTHCPWSGPLWSRYILRAEAEKLPHSDIELIKHAATDNKALDRDGMESVVDVYVAWCGYLKRRTLVQGATEDDMDVAEMGLRSALESVRDWGRKHDKNYKGDPFFRIERIFIQLLTQKGSIHDAREFWKRLISAHASSYEFWQQYYLWEITVRIPNAPPTLATEVLIKAIHQESLDWPEKMSEVYVRHCINFAESEALDVAMDIVHERNKAVTKRREKEREAADAYYAQQQPVPSESAVVETPSAVKRKRETDDGGHDDSASKKSKSDQPEVDHEALREQTLKRDRENTSVLVTGFPPEVTQTKIRQYFKEYGHVNSLSLKVEGEGDEKSTSALIEFRSNEDVQSALIRDGKYFTNSDRRIRVQSASGLTLYVTNFPPEADDRYFHDLFRNCGPIFSIRWPSLKYNAHRRFCYISFRTAEGAVAATQLNGLRVKGGHKLSVVYSNPSGKKAREGALAEGREIHVTSLDTNLTEDDVREVFAKYGTVESVRMMKARSGENTGAAFVIFEKGEEAEKSLDLDKTKLKSKILNVEAATGKNFKPIATSKGASASPAPDGDSVMPTPPAAETAGDAAGNAYTRDEIVKRTITLMNVPDTVNDSRIRALVEPFGSIVKVVLRPDHQGAIIEYVDIASAGRAALALENHEIVPGRNLRTGGMKDLFKEKDEIKTNRIQVGQGKKASALFIKPSAPVRRPGAVGRGGLGQRRGFGYSAPKTADSSTPSAGAGVNGKAKEEPVRPKSNADFKAMFVSGTQE</sequence>
<dbReference type="SMART" id="SM00360">
    <property type="entry name" value="RRM"/>
    <property type="match status" value="4"/>
</dbReference>
<dbReference type="CDD" id="cd00590">
    <property type="entry name" value="RRM_SF"/>
    <property type="match status" value="1"/>
</dbReference>
<evidence type="ECO:0000256" key="1">
    <source>
        <dbReference type="ARBA" id="ARBA00004123"/>
    </source>
</evidence>
<dbReference type="Gene3D" id="1.25.40.10">
    <property type="entry name" value="Tetratricopeptide repeat domain"/>
    <property type="match status" value="2"/>
</dbReference>
<feature type="region of interest" description="Disordered" evidence="10">
    <location>
        <begin position="836"/>
        <end position="867"/>
    </location>
</feature>
<keyword evidence="5" id="KW-0508">mRNA splicing</keyword>
<evidence type="ECO:0000256" key="4">
    <source>
        <dbReference type="ARBA" id="ARBA00022884"/>
    </source>
</evidence>
<dbReference type="Proteomes" id="UP000785200">
    <property type="component" value="Unassembled WGS sequence"/>
</dbReference>
<comment type="caution">
    <text evidence="12">The sequence shown here is derived from an EMBL/GenBank/DDBJ whole genome shotgun (WGS) entry which is preliminary data.</text>
</comment>
<keyword evidence="2" id="KW-0507">mRNA processing</keyword>
<dbReference type="Pfam" id="PF00076">
    <property type="entry name" value="RRM_1"/>
    <property type="match status" value="3"/>
</dbReference>
<evidence type="ECO:0000313" key="12">
    <source>
        <dbReference type="EMBL" id="KAG0652004.1"/>
    </source>
</evidence>
<feature type="domain" description="RRM" evidence="11">
    <location>
        <begin position="583"/>
        <end position="662"/>
    </location>
</feature>
<dbReference type="PANTHER" id="PTHR10352">
    <property type="entry name" value="EUKARYOTIC TRANSLATION INITIATION FACTOR 3 SUBUNIT G"/>
    <property type="match status" value="1"/>
</dbReference>
<accession>A0A9P7B0F8</accession>
<evidence type="ECO:0000256" key="8">
    <source>
        <dbReference type="ARBA" id="ARBA00093627"/>
    </source>
</evidence>
<feature type="compositionally biased region" description="Basic and acidic residues" evidence="10">
    <location>
        <begin position="544"/>
        <end position="582"/>
    </location>
</feature>
<evidence type="ECO:0000256" key="7">
    <source>
        <dbReference type="ARBA" id="ARBA00093374"/>
    </source>
</evidence>
<dbReference type="AlphaFoldDB" id="A0A9P7B0F8"/>
<keyword evidence="4 9" id="KW-0694">RNA-binding</keyword>